<comment type="caution">
    <text evidence="2">The sequence shown here is derived from an EMBL/GenBank/DDBJ whole genome shotgun (WGS) entry which is preliminary data.</text>
</comment>
<accession>A0ABU7AVH7</accession>
<keyword evidence="3" id="KW-1185">Reference proteome</keyword>
<keyword evidence="1" id="KW-0732">Signal</keyword>
<dbReference type="Proteomes" id="UP001345963">
    <property type="component" value="Unassembled WGS sequence"/>
</dbReference>
<gene>
    <name evidence="2" type="ORF">ATANTOWER_001537</name>
</gene>
<evidence type="ECO:0000313" key="2">
    <source>
        <dbReference type="EMBL" id="MED6242202.1"/>
    </source>
</evidence>
<protein>
    <submittedName>
        <fullName evidence="2">Uncharacterized protein</fullName>
    </submittedName>
</protein>
<dbReference type="EMBL" id="JAHUTI010030659">
    <property type="protein sequence ID" value="MED6242202.1"/>
    <property type="molecule type" value="Genomic_DNA"/>
</dbReference>
<feature type="chain" id="PRO_5045609259" evidence="1">
    <location>
        <begin position="21"/>
        <end position="124"/>
    </location>
</feature>
<sequence>MTLNLIYQFIWLTIATIVVSKLFQTHQKPPHDQNMEQMELFRHLFSFLEHILLHILIDHMPSISLKVAFLINKSVISPSFSKGFYFTAHVTLPESITNILRILQHISCRFFHCSICIFIKFDTK</sequence>
<feature type="signal peptide" evidence="1">
    <location>
        <begin position="1"/>
        <end position="20"/>
    </location>
</feature>
<name>A0ABU7AVH7_9TELE</name>
<evidence type="ECO:0000256" key="1">
    <source>
        <dbReference type="SAM" id="SignalP"/>
    </source>
</evidence>
<proteinExistence type="predicted"/>
<evidence type="ECO:0000313" key="3">
    <source>
        <dbReference type="Proteomes" id="UP001345963"/>
    </source>
</evidence>
<reference evidence="2 3" key="1">
    <citation type="submission" date="2021-07" db="EMBL/GenBank/DDBJ databases">
        <authorList>
            <person name="Palmer J.M."/>
        </authorList>
    </citation>
    <scope>NUCLEOTIDE SEQUENCE [LARGE SCALE GENOMIC DNA]</scope>
    <source>
        <strain evidence="2 3">AT_MEX2019</strain>
        <tissue evidence="2">Muscle</tissue>
    </source>
</reference>
<organism evidence="2 3">
    <name type="scientific">Ataeniobius toweri</name>
    <dbReference type="NCBI Taxonomy" id="208326"/>
    <lineage>
        <taxon>Eukaryota</taxon>
        <taxon>Metazoa</taxon>
        <taxon>Chordata</taxon>
        <taxon>Craniata</taxon>
        <taxon>Vertebrata</taxon>
        <taxon>Euteleostomi</taxon>
        <taxon>Actinopterygii</taxon>
        <taxon>Neopterygii</taxon>
        <taxon>Teleostei</taxon>
        <taxon>Neoteleostei</taxon>
        <taxon>Acanthomorphata</taxon>
        <taxon>Ovalentaria</taxon>
        <taxon>Atherinomorphae</taxon>
        <taxon>Cyprinodontiformes</taxon>
        <taxon>Goodeidae</taxon>
        <taxon>Ataeniobius</taxon>
    </lineage>
</organism>